<evidence type="ECO:0000259" key="7">
    <source>
        <dbReference type="Pfam" id="PF07992"/>
    </source>
</evidence>
<reference evidence="9 11" key="2">
    <citation type="submission" date="2019-04" db="EMBL/GenBank/DDBJ databases">
        <title>Genomic characterization of Staphylococcus petrasii strains.</title>
        <authorList>
            <person name="Vrbovska V."/>
            <person name="Kovarovic V."/>
            <person name="Maslanova I."/>
            <person name="Indrakova A."/>
            <person name="Petras P."/>
            <person name="Sedo O."/>
            <person name="Svec P."/>
            <person name="Fisarova L."/>
            <person name="Sedlacek I."/>
            <person name="Doskar J."/>
            <person name="Pantucek R."/>
        </authorList>
    </citation>
    <scope>NUCLEOTIDE SEQUENCE [LARGE SCALE GENOMIC DNA]</scope>
    <source>
        <strain evidence="9 11">P5404</strain>
    </source>
</reference>
<dbReference type="InterPro" id="IPR023753">
    <property type="entry name" value="FAD/NAD-binding_dom"/>
</dbReference>
<dbReference type="Gene3D" id="3.30.390.30">
    <property type="match status" value="1"/>
</dbReference>
<dbReference type="EC" id="1.8.1.4" evidence="8"/>
<dbReference type="SUPFAM" id="SSF51905">
    <property type="entry name" value="FAD/NAD(P)-binding domain"/>
    <property type="match status" value="1"/>
</dbReference>
<gene>
    <name evidence="8" type="primary">pdhD_1</name>
    <name evidence="9" type="ORF">BJR09_07490</name>
    <name evidence="8" type="ORF">NCTC13830_00188</name>
</gene>
<protein>
    <submittedName>
        <fullName evidence="8">Dihydrolipoamide dehydrogenase</fullName>
        <ecNumber evidence="8">1.8.1.4</ecNumber>
    </submittedName>
    <submittedName>
        <fullName evidence="9">NAD(P)/FAD-dependent oxidoreductase</fullName>
    </submittedName>
</protein>
<dbReference type="OrthoDB" id="9800167at2"/>
<dbReference type="Proteomes" id="UP000297598">
    <property type="component" value="Unassembled WGS sequence"/>
</dbReference>
<organism evidence="8 10">
    <name type="scientific">Staphylococcus petrasii</name>
    <dbReference type="NCBI Taxonomy" id="1276936"/>
    <lineage>
        <taxon>Bacteria</taxon>
        <taxon>Bacillati</taxon>
        <taxon>Bacillota</taxon>
        <taxon>Bacilli</taxon>
        <taxon>Bacillales</taxon>
        <taxon>Staphylococcaceae</taxon>
        <taxon>Staphylococcus</taxon>
    </lineage>
</organism>
<keyword evidence="8" id="KW-0560">Oxidoreductase</keyword>
<dbReference type="Pfam" id="PF02852">
    <property type="entry name" value="Pyr_redox_dim"/>
    <property type="match status" value="1"/>
</dbReference>
<dbReference type="Pfam" id="PF07992">
    <property type="entry name" value="Pyr_redox_2"/>
    <property type="match status" value="1"/>
</dbReference>
<evidence type="ECO:0000259" key="6">
    <source>
        <dbReference type="Pfam" id="PF02852"/>
    </source>
</evidence>
<dbReference type="GO" id="GO:0000166">
    <property type="term" value="F:nucleotide binding"/>
    <property type="evidence" value="ECO:0007669"/>
    <property type="project" value="UniProtKB-KW"/>
</dbReference>
<dbReference type="PANTHER" id="PTHR43014">
    <property type="entry name" value="MERCURIC REDUCTASE"/>
    <property type="match status" value="1"/>
</dbReference>
<evidence type="ECO:0000313" key="11">
    <source>
        <dbReference type="Proteomes" id="UP000297598"/>
    </source>
</evidence>
<dbReference type="InterPro" id="IPR016156">
    <property type="entry name" value="FAD/NAD-linked_Rdtase_dimer_sf"/>
</dbReference>
<keyword evidence="4" id="KW-0547">Nucleotide-binding</keyword>
<evidence type="ECO:0000313" key="8">
    <source>
        <dbReference type="EMBL" id="SUM42667.1"/>
    </source>
</evidence>
<accession>A0A380FWI1</accession>
<dbReference type="RefSeq" id="WP_103297814.1">
    <property type="nucleotide sequence ID" value="NZ_PPQT01000034.1"/>
</dbReference>
<sequence>MTKYDVVFIGSGHAAWHAAMALKHAGKAVAIVERDRIAGTCTNYGCNAKILLEGPYEVLEEANQYGDIIQSDALKVDWTNLMNYKSKVINPMADTLKSMFEQQGIDVYMGEGVIKDEHTVEVNGDALETENIVVATGQHSNKLDIEGKELTYDSRDFLSMDELPKRMTFIGAGIISIEFASIMIKSGVEVTVIHHTDQPLDGFNKNHVAKLVKKLEDEGVKFYLNENTQKVEKAGDTYKVSTESGLTIETDYVLDATGRNPNVEGIGLENVGIEYSKKGITVDGHLRTNVKNIYASGDVLDKAIPKLTPTATFESNYIAAHILGMAQDEIQYPAIPSVLYSLPRLSQIGVTVEEAEQDDSYTIKHIPFGKQMVFEYKNETEAEMYAVLDDQKRIVGAELYATDAADLANLLVFMVNQRMTAQDLDQLIFAFPGSSSGVIDLLKMNMM</sequence>
<dbReference type="PIRSF" id="PIRSF000350">
    <property type="entry name" value="Mercury_reductase_MerA"/>
    <property type="match status" value="1"/>
</dbReference>
<dbReference type="PRINTS" id="PR00368">
    <property type="entry name" value="FADPNR"/>
</dbReference>
<evidence type="ECO:0000313" key="9">
    <source>
        <dbReference type="EMBL" id="TGE17085.1"/>
    </source>
</evidence>
<name>A0A380FWI1_9STAP</name>
<dbReference type="Gene3D" id="3.50.50.60">
    <property type="entry name" value="FAD/NAD(P)-binding domain"/>
    <property type="match status" value="2"/>
</dbReference>
<dbReference type="SUPFAM" id="SSF55424">
    <property type="entry name" value="FAD/NAD-linked reductases, dimerisation (C-terminal) domain"/>
    <property type="match status" value="1"/>
</dbReference>
<evidence type="ECO:0000256" key="3">
    <source>
        <dbReference type="ARBA" id="ARBA00022827"/>
    </source>
</evidence>
<comment type="cofactor">
    <cofactor evidence="4">
        <name>FAD</name>
        <dbReference type="ChEBI" id="CHEBI:57692"/>
    </cofactor>
    <text evidence="4">Binds 1 FAD per subunit.</text>
</comment>
<dbReference type="Proteomes" id="UP000254047">
    <property type="component" value="Unassembled WGS sequence"/>
</dbReference>
<evidence type="ECO:0000256" key="1">
    <source>
        <dbReference type="ARBA" id="ARBA00007532"/>
    </source>
</evidence>
<reference evidence="8 10" key="1">
    <citation type="submission" date="2018-06" db="EMBL/GenBank/DDBJ databases">
        <authorList>
            <consortium name="Pathogen Informatics"/>
            <person name="Doyle S."/>
        </authorList>
    </citation>
    <scope>NUCLEOTIDE SEQUENCE [LARGE SCALE GENOMIC DNA]</scope>
    <source>
        <strain evidence="8 10">NCTC13830</strain>
    </source>
</reference>
<dbReference type="InterPro" id="IPR036188">
    <property type="entry name" value="FAD/NAD-bd_sf"/>
</dbReference>
<dbReference type="InterPro" id="IPR004099">
    <property type="entry name" value="Pyr_nucl-diS_OxRdtase_dimer"/>
</dbReference>
<feature type="binding site" evidence="4">
    <location>
        <position position="298"/>
    </location>
    <ligand>
        <name>FAD</name>
        <dbReference type="ChEBI" id="CHEBI:57692"/>
    </ligand>
</feature>
<dbReference type="PANTHER" id="PTHR43014:SF5">
    <property type="entry name" value="GLUTATHIONE REDUCTASE (NADPH)"/>
    <property type="match status" value="1"/>
</dbReference>
<keyword evidence="3 4" id="KW-0274">FAD</keyword>
<evidence type="ECO:0000256" key="5">
    <source>
        <dbReference type="PIRSR" id="PIRSR000350-4"/>
    </source>
</evidence>
<evidence type="ECO:0000313" key="10">
    <source>
        <dbReference type="Proteomes" id="UP000254047"/>
    </source>
</evidence>
<dbReference type="GO" id="GO:0004148">
    <property type="term" value="F:dihydrolipoyl dehydrogenase (NADH) activity"/>
    <property type="evidence" value="ECO:0007669"/>
    <property type="project" value="UniProtKB-EC"/>
</dbReference>
<feature type="binding site" evidence="4">
    <location>
        <position position="112"/>
    </location>
    <ligand>
        <name>FAD</name>
        <dbReference type="ChEBI" id="CHEBI:57692"/>
    </ligand>
</feature>
<proteinExistence type="inferred from homology"/>
<dbReference type="EMBL" id="SRLS01000010">
    <property type="protein sequence ID" value="TGE17085.1"/>
    <property type="molecule type" value="Genomic_DNA"/>
</dbReference>
<feature type="disulfide bond" description="Redox-active" evidence="5">
    <location>
        <begin position="41"/>
        <end position="46"/>
    </location>
</feature>
<dbReference type="PRINTS" id="PR00411">
    <property type="entry name" value="PNDRDTASEI"/>
</dbReference>
<evidence type="ECO:0000256" key="2">
    <source>
        <dbReference type="ARBA" id="ARBA00022630"/>
    </source>
</evidence>
<feature type="binding site" evidence="4">
    <location>
        <begin position="171"/>
        <end position="178"/>
    </location>
    <ligand>
        <name>NAD(+)</name>
        <dbReference type="ChEBI" id="CHEBI:57540"/>
    </ligand>
</feature>
<keyword evidence="2" id="KW-0285">Flavoprotein</keyword>
<feature type="domain" description="Pyridine nucleotide-disulphide oxidoreductase dimerisation" evidence="6">
    <location>
        <begin position="335"/>
        <end position="435"/>
    </location>
</feature>
<feature type="binding site" evidence="4">
    <location>
        <position position="49"/>
    </location>
    <ligand>
        <name>FAD</name>
        <dbReference type="ChEBI" id="CHEBI:57692"/>
    </ligand>
</feature>
<dbReference type="InterPro" id="IPR001100">
    <property type="entry name" value="Pyr_nuc-diS_OxRdtase"/>
</dbReference>
<keyword evidence="11" id="KW-1185">Reference proteome</keyword>
<dbReference type="EMBL" id="UHDO01000001">
    <property type="protein sequence ID" value="SUM42667.1"/>
    <property type="molecule type" value="Genomic_DNA"/>
</dbReference>
<keyword evidence="4" id="KW-0520">NAD</keyword>
<feature type="domain" description="FAD/NAD(P)-binding" evidence="7">
    <location>
        <begin position="4"/>
        <end position="312"/>
    </location>
</feature>
<comment type="similarity">
    <text evidence="1">Belongs to the class-I pyridine nucleotide-disulfide oxidoreductase family.</text>
</comment>
<dbReference type="AlphaFoldDB" id="A0A380FWI1"/>
<evidence type="ECO:0000256" key="4">
    <source>
        <dbReference type="PIRSR" id="PIRSR000350-3"/>
    </source>
</evidence>
<feature type="binding site" evidence="4">
    <location>
        <position position="258"/>
    </location>
    <ligand>
        <name>NAD(+)</name>
        <dbReference type="ChEBI" id="CHEBI:57540"/>
    </ligand>
</feature>